<dbReference type="Proteomes" id="UP001378592">
    <property type="component" value="Unassembled WGS sequence"/>
</dbReference>
<keyword evidence="6" id="KW-0539">Nucleus</keyword>
<dbReference type="PANTHER" id="PTHR23356">
    <property type="entry name" value="DPY30-RELATED"/>
    <property type="match status" value="1"/>
</dbReference>
<comment type="similarity">
    <text evidence="2">Belongs to the dpy-30 family.</text>
</comment>
<organism evidence="9 10">
    <name type="scientific">Gryllus longicercus</name>
    <dbReference type="NCBI Taxonomy" id="2509291"/>
    <lineage>
        <taxon>Eukaryota</taxon>
        <taxon>Metazoa</taxon>
        <taxon>Ecdysozoa</taxon>
        <taxon>Arthropoda</taxon>
        <taxon>Hexapoda</taxon>
        <taxon>Insecta</taxon>
        <taxon>Pterygota</taxon>
        <taxon>Neoptera</taxon>
        <taxon>Polyneoptera</taxon>
        <taxon>Orthoptera</taxon>
        <taxon>Ensifera</taxon>
        <taxon>Gryllidea</taxon>
        <taxon>Grylloidea</taxon>
        <taxon>Gryllidae</taxon>
        <taxon>Gryllinae</taxon>
        <taxon>Gryllus</taxon>
    </lineage>
</organism>
<evidence type="ECO:0000256" key="2">
    <source>
        <dbReference type="ARBA" id="ARBA00010849"/>
    </source>
</evidence>
<keyword evidence="3" id="KW-0156">Chromatin regulator</keyword>
<feature type="region of interest" description="Disordered" evidence="8">
    <location>
        <begin position="103"/>
        <end position="125"/>
    </location>
</feature>
<evidence type="ECO:0000256" key="8">
    <source>
        <dbReference type="SAM" id="MobiDB-lite"/>
    </source>
</evidence>
<dbReference type="GO" id="GO:0048188">
    <property type="term" value="C:Set1C/COMPASS complex"/>
    <property type="evidence" value="ECO:0007669"/>
    <property type="project" value="InterPro"/>
</dbReference>
<keyword evidence="4" id="KW-0805">Transcription regulation</keyword>
<evidence type="ECO:0000256" key="6">
    <source>
        <dbReference type="ARBA" id="ARBA00023242"/>
    </source>
</evidence>
<gene>
    <name evidence="9" type="ORF">R5R35_004126</name>
</gene>
<evidence type="ECO:0000256" key="5">
    <source>
        <dbReference type="ARBA" id="ARBA00023163"/>
    </source>
</evidence>
<keyword evidence="10" id="KW-1185">Reference proteome</keyword>
<sequence>MSAIPDPSDEALSVAIGCELFSYEAKKIVADELLQVPSDEDWKQHMTRLDLLSLPNGQYLDITVVPILLLGLTALAEERPPDPIGFLAAFLLKNKSEFELTFPEEEEMEDDLKASPTSSRDFVTM</sequence>
<evidence type="ECO:0000256" key="3">
    <source>
        <dbReference type="ARBA" id="ARBA00022853"/>
    </source>
</evidence>
<dbReference type="Gene3D" id="1.20.890.10">
    <property type="entry name" value="cAMP-dependent protein kinase regulatory subunit, dimerization-anchoring domain"/>
    <property type="match status" value="1"/>
</dbReference>
<dbReference type="InterPro" id="IPR037856">
    <property type="entry name" value="Sdc1/DPY30"/>
</dbReference>
<evidence type="ECO:0000313" key="9">
    <source>
        <dbReference type="EMBL" id="KAK7794786.1"/>
    </source>
</evidence>
<dbReference type="InterPro" id="IPR007858">
    <property type="entry name" value="Dpy-30_motif"/>
</dbReference>
<keyword evidence="5" id="KW-0804">Transcription</keyword>
<dbReference type="Pfam" id="PF05186">
    <property type="entry name" value="Dpy-30"/>
    <property type="match status" value="1"/>
</dbReference>
<dbReference type="PANTHER" id="PTHR23356:SF16">
    <property type="entry name" value="DPY30 DOMAIN CONTAINING 2"/>
    <property type="match status" value="1"/>
</dbReference>
<dbReference type="GO" id="GO:0006325">
    <property type="term" value="P:chromatin organization"/>
    <property type="evidence" value="ECO:0007669"/>
    <property type="project" value="UniProtKB-KW"/>
</dbReference>
<dbReference type="EMBL" id="JAZDUA010000318">
    <property type="protein sequence ID" value="KAK7794786.1"/>
    <property type="molecule type" value="Genomic_DNA"/>
</dbReference>
<evidence type="ECO:0000313" key="10">
    <source>
        <dbReference type="Proteomes" id="UP001378592"/>
    </source>
</evidence>
<evidence type="ECO:0000256" key="4">
    <source>
        <dbReference type="ARBA" id="ARBA00023015"/>
    </source>
</evidence>
<accession>A0AAN9Z1R7</accession>
<name>A0AAN9Z1R7_9ORTH</name>
<proteinExistence type="inferred from homology"/>
<feature type="compositionally biased region" description="Polar residues" evidence="8">
    <location>
        <begin position="115"/>
        <end position="125"/>
    </location>
</feature>
<protein>
    <recommendedName>
        <fullName evidence="7">Protein dpy-30 homolog</fullName>
    </recommendedName>
</protein>
<dbReference type="AlphaFoldDB" id="A0AAN9Z1R7"/>
<dbReference type="CDD" id="cd22965">
    <property type="entry name" value="DD_DPY30_SDC1"/>
    <property type="match status" value="1"/>
</dbReference>
<evidence type="ECO:0000256" key="7">
    <source>
        <dbReference type="ARBA" id="ARBA00044172"/>
    </source>
</evidence>
<dbReference type="InterPro" id="IPR049629">
    <property type="entry name" value="DPY30_SDC1_DD"/>
</dbReference>
<comment type="subcellular location">
    <subcellularLocation>
        <location evidence="1">Nucleus</location>
    </subcellularLocation>
</comment>
<comment type="caution">
    <text evidence="9">The sequence shown here is derived from an EMBL/GenBank/DDBJ whole genome shotgun (WGS) entry which is preliminary data.</text>
</comment>
<reference evidence="9 10" key="1">
    <citation type="submission" date="2024-03" db="EMBL/GenBank/DDBJ databases">
        <title>The genome assembly and annotation of the cricket Gryllus longicercus Weissman &amp; Gray.</title>
        <authorList>
            <person name="Szrajer S."/>
            <person name="Gray D."/>
            <person name="Ylla G."/>
        </authorList>
    </citation>
    <scope>NUCLEOTIDE SEQUENCE [LARGE SCALE GENOMIC DNA]</scope>
    <source>
        <strain evidence="9">DAG 2021-001</strain>
        <tissue evidence="9">Whole body minus gut</tissue>
    </source>
</reference>
<evidence type="ECO:0000256" key="1">
    <source>
        <dbReference type="ARBA" id="ARBA00004123"/>
    </source>
</evidence>